<dbReference type="PRINTS" id="PR00783">
    <property type="entry name" value="MINTRINSICP"/>
</dbReference>
<dbReference type="GO" id="GO:0015267">
    <property type="term" value="F:channel activity"/>
    <property type="evidence" value="ECO:0007669"/>
    <property type="project" value="InterPro"/>
</dbReference>
<evidence type="ECO:0000256" key="2">
    <source>
        <dbReference type="ARBA" id="ARBA00006175"/>
    </source>
</evidence>
<dbReference type="SUPFAM" id="SSF81338">
    <property type="entry name" value="Aquaporin-like"/>
    <property type="match status" value="1"/>
</dbReference>
<evidence type="ECO:0000256" key="7">
    <source>
        <dbReference type="ARBA" id="ARBA00022989"/>
    </source>
</evidence>
<evidence type="ECO:0000256" key="11">
    <source>
        <dbReference type="SAM" id="Phobius"/>
    </source>
</evidence>
<dbReference type="Gene3D" id="1.20.1080.10">
    <property type="entry name" value="Glycerol uptake facilitator protein"/>
    <property type="match status" value="1"/>
</dbReference>
<keyword evidence="12" id="KW-1185">Reference proteome</keyword>
<feature type="region of interest" description="Disordered" evidence="10">
    <location>
        <begin position="44"/>
        <end position="70"/>
    </location>
</feature>
<accession>A0AAJ7C106</accession>
<keyword evidence="5 9" id="KW-0812">Transmembrane</keyword>
<comment type="similarity">
    <text evidence="2 9">Belongs to the MIP/aquaporin (TC 1.A.8) family.</text>
</comment>
<dbReference type="InterPro" id="IPR000425">
    <property type="entry name" value="MIP"/>
</dbReference>
<proteinExistence type="inferred from homology"/>
<comment type="subunit">
    <text evidence="3">Homotetramer.</text>
</comment>
<dbReference type="PANTHER" id="PTHR19139">
    <property type="entry name" value="AQUAPORIN TRANSPORTER"/>
    <property type="match status" value="1"/>
</dbReference>
<evidence type="ECO:0000313" key="12">
    <source>
        <dbReference type="Proteomes" id="UP000694920"/>
    </source>
</evidence>
<comment type="subcellular location">
    <subcellularLocation>
        <location evidence="1">Membrane</location>
        <topology evidence="1">Multi-pass membrane protein</topology>
    </subcellularLocation>
</comment>
<dbReference type="Pfam" id="PF00230">
    <property type="entry name" value="MIP"/>
    <property type="match status" value="1"/>
</dbReference>
<evidence type="ECO:0000313" key="13">
    <source>
        <dbReference type="RefSeq" id="XP_015599284.1"/>
    </source>
</evidence>
<feature type="compositionally biased region" description="Basic and acidic residues" evidence="10">
    <location>
        <begin position="53"/>
        <end position="70"/>
    </location>
</feature>
<keyword evidence="8 11" id="KW-0472">Membrane</keyword>
<name>A0AAJ7C106_CEPCN</name>
<dbReference type="PROSITE" id="PS00221">
    <property type="entry name" value="MIP"/>
    <property type="match status" value="1"/>
</dbReference>
<keyword evidence="6" id="KW-0677">Repeat</keyword>
<dbReference type="AlphaFoldDB" id="A0AAJ7C106"/>
<gene>
    <name evidence="13" type="primary">LOC107269674</name>
</gene>
<evidence type="ECO:0000256" key="9">
    <source>
        <dbReference type="RuleBase" id="RU000477"/>
    </source>
</evidence>
<evidence type="ECO:0000256" key="4">
    <source>
        <dbReference type="ARBA" id="ARBA00022448"/>
    </source>
</evidence>
<feature type="transmembrane region" description="Helical" evidence="11">
    <location>
        <begin position="212"/>
        <end position="234"/>
    </location>
</feature>
<evidence type="ECO:0000256" key="3">
    <source>
        <dbReference type="ARBA" id="ARBA00011881"/>
    </source>
</evidence>
<evidence type="ECO:0000256" key="5">
    <source>
        <dbReference type="ARBA" id="ARBA00022692"/>
    </source>
</evidence>
<evidence type="ECO:0000256" key="10">
    <source>
        <dbReference type="SAM" id="MobiDB-lite"/>
    </source>
</evidence>
<dbReference type="GO" id="GO:0005886">
    <property type="term" value="C:plasma membrane"/>
    <property type="evidence" value="ECO:0007669"/>
    <property type="project" value="TreeGrafter"/>
</dbReference>
<dbReference type="InterPro" id="IPR023271">
    <property type="entry name" value="Aquaporin-like"/>
</dbReference>
<organism evidence="12 13">
    <name type="scientific">Cephus cinctus</name>
    <name type="common">Wheat stem sawfly</name>
    <dbReference type="NCBI Taxonomy" id="211228"/>
    <lineage>
        <taxon>Eukaryota</taxon>
        <taxon>Metazoa</taxon>
        <taxon>Ecdysozoa</taxon>
        <taxon>Arthropoda</taxon>
        <taxon>Hexapoda</taxon>
        <taxon>Insecta</taxon>
        <taxon>Pterygota</taxon>
        <taxon>Neoptera</taxon>
        <taxon>Endopterygota</taxon>
        <taxon>Hymenoptera</taxon>
        <taxon>Cephoidea</taxon>
        <taxon>Cephidae</taxon>
        <taxon>Cephus</taxon>
    </lineage>
</organism>
<evidence type="ECO:0000256" key="1">
    <source>
        <dbReference type="ARBA" id="ARBA00004141"/>
    </source>
</evidence>
<dbReference type="CDD" id="cd00333">
    <property type="entry name" value="MIP"/>
    <property type="match status" value="1"/>
</dbReference>
<reference evidence="13" key="1">
    <citation type="submission" date="2025-08" db="UniProtKB">
        <authorList>
            <consortium name="RefSeq"/>
        </authorList>
    </citation>
    <scope>IDENTIFICATION</scope>
</reference>
<feature type="transmembrane region" description="Helical" evidence="11">
    <location>
        <begin position="170"/>
        <end position="192"/>
    </location>
</feature>
<evidence type="ECO:0000256" key="8">
    <source>
        <dbReference type="ARBA" id="ARBA00023136"/>
    </source>
</evidence>
<protein>
    <submittedName>
        <fullName evidence="13">Aquaporin AQPAe.a isoform X1</fullName>
    </submittedName>
</protein>
<dbReference type="KEGG" id="ccin:107269674"/>
<dbReference type="InterPro" id="IPR034294">
    <property type="entry name" value="Aquaporin_transptr"/>
</dbReference>
<feature type="transmembrane region" description="Helical" evidence="11">
    <location>
        <begin position="288"/>
        <end position="308"/>
    </location>
</feature>
<dbReference type="GeneID" id="107269674"/>
<sequence>MRRPVENRYSYLHLWREFVVFHGRPNTAKRLTFELRHPTLKGNMYDSTVYPEDSTRGESDRKTDEDAEKEAQVRERIKRAKAFVGVDEVTKIEFMIPLFAEVLGTCLLVFIGCASCNNWNVEPTVPQIALTFGLTIASLAYLLGPISGCHINPAVTLGLLVTGNCTLLKGLFYIICQCCGAVCGAALLKVILPSTPTVSTSVGNTALGTNITVGQGVLVEAIITFLLVLVVHSVTDSRRPEMKNMAALAIGLTITAAHLACVPVTGSSMNPARSLGPAVIFGVWEDHWVYWIGPILGGLVAGAIYRIVFWSKIKDDDEASYDF</sequence>
<keyword evidence="4 9" id="KW-0813">Transport</keyword>
<feature type="transmembrane region" description="Helical" evidence="11">
    <location>
        <begin position="98"/>
        <end position="121"/>
    </location>
</feature>
<keyword evidence="7 11" id="KW-1133">Transmembrane helix</keyword>
<dbReference type="Proteomes" id="UP000694920">
    <property type="component" value="Unplaced"/>
</dbReference>
<evidence type="ECO:0000256" key="6">
    <source>
        <dbReference type="ARBA" id="ARBA00022737"/>
    </source>
</evidence>
<dbReference type="RefSeq" id="XP_015599284.1">
    <property type="nucleotide sequence ID" value="XM_015743798.2"/>
</dbReference>
<dbReference type="NCBIfam" id="TIGR00861">
    <property type="entry name" value="MIP"/>
    <property type="match status" value="1"/>
</dbReference>
<feature type="transmembrane region" description="Helical" evidence="11">
    <location>
        <begin position="127"/>
        <end position="149"/>
    </location>
</feature>
<dbReference type="PANTHER" id="PTHR19139:SF291">
    <property type="entry name" value="AQUAPORIN"/>
    <property type="match status" value="1"/>
</dbReference>
<feature type="transmembrane region" description="Helical" evidence="11">
    <location>
        <begin position="246"/>
        <end position="268"/>
    </location>
</feature>
<dbReference type="InterPro" id="IPR022357">
    <property type="entry name" value="MIP_CS"/>
</dbReference>